<reference evidence="1" key="2">
    <citation type="journal article" date="2015" name="Fish Shellfish Immunol.">
        <title>Early steps in the European eel (Anguilla anguilla)-Vibrio vulnificus interaction in the gills: Role of the RtxA13 toxin.</title>
        <authorList>
            <person name="Callol A."/>
            <person name="Pajuelo D."/>
            <person name="Ebbesson L."/>
            <person name="Teles M."/>
            <person name="MacKenzie S."/>
            <person name="Amaro C."/>
        </authorList>
    </citation>
    <scope>NUCLEOTIDE SEQUENCE</scope>
</reference>
<evidence type="ECO:0000313" key="1">
    <source>
        <dbReference type="EMBL" id="JAH54295.1"/>
    </source>
</evidence>
<accession>A0A0E9TN71</accession>
<name>A0A0E9TN71_ANGAN</name>
<reference evidence="1" key="1">
    <citation type="submission" date="2014-11" db="EMBL/GenBank/DDBJ databases">
        <authorList>
            <person name="Amaro Gonzalez C."/>
        </authorList>
    </citation>
    <scope>NUCLEOTIDE SEQUENCE</scope>
</reference>
<organism evidence="1">
    <name type="scientific">Anguilla anguilla</name>
    <name type="common">European freshwater eel</name>
    <name type="synonym">Muraena anguilla</name>
    <dbReference type="NCBI Taxonomy" id="7936"/>
    <lineage>
        <taxon>Eukaryota</taxon>
        <taxon>Metazoa</taxon>
        <taxon>Chordata</taxon>
        <taxon>Craniata</taxon>
        <taxon>Vertebrata</taxon>
        <taxon>Euteleostomi</taxon>
        <taxon>Actinopterygii</taxon>
        <taxon>Neopterygii</taxon>
        <taxon>Teleostei</taxon>
        <taxon>Anguilliformes</taxon>
        <taxon>Anguillidae</taxon>
        <taxon>Anguilla</taxon>
    </lineage>
</organism>
<dbReference type="EMBL" id="GBXM01054282">
    <property type="protein sequence ID" value="JAH54295.1"/>
    <property type="molecule type" value="Transcribed_RNA"/>
</dbReference>
<protein>
    <submittedName>
        <fullName evidence="1">Uncharacterized protein</fullName>
    </submittedName>
</protein>
<proteinExistence type="predicted"/>
<sequence length="36" mass="4020">MDRAEGDQGLRRVLEHTLYSPPLTTMSFLSSVNLSP</sequence>
<dbReference type="AlphaFoldDB" id="A0A0E9TN71"/>